<comment type="caution">
    <text evidence="4">The sequence shown here is derived from an EMBL/GenBank/DDBJ whole genome shotgun (WGS) entry which is preliminary data.</text>
</comment>
<reference evidence="4 5" key="1">
    <citation type="journal article" date="2012" name="Int. J. Syst. Evol. Microbiol.">
        <title>Flammeovirga pacifica sp. nov., isolated from deep-sea sediment.</title>
        <authorList>
            <person name="Xu H."/>
            <person name="Fu Y."/>
            <person name="Yang N."/>
            <person name="Ding Z."/>
            <person name="Lai Q."/>
            <person name="Zeng R."/>
        </authorList>
    </citation>
    <scope>NUCLEOTIDE SEQUENCE [LARGE SCALE GENOMIC DNA]</scope>
    <source>
        <strain evidence="5">DSM 24597 / LMG 26175 / WPAGA1</strain>
    </source>
</reference>
<evidence type="ECO:0000313" key="4">
    <source>
        <dbReference type="EMBL" id="OHX66252.1"/>
    </source>
</evidence>
<protein>
    <recommendedName>
        <fullName evidence="6">Serine O-acetyltransferase</fullName>
    </recommendedName>
</protein>
<accession>A0A1S1YZ27</accession>
<organism evidence="4 5">
    <name type="scientific">Flammeovirga pacifica</name>
    <dbReference type="NCBI Taxonomy" id="915059"/>
    <lineage>
        <taxon>Bacteria</taxon>
        <taxon>Pseudomonadati</taxon>
        <taxon>Bacteroidota</taxon>
        <taxon>Cytophagia</taxon>
        <taxon>Cytophagales</taxon>
        <taxon>Flammeovirgaceae</taxon>
        <taxon>Flammeovirga</taxon>
    </lineage>
</organism>
<dbReference type="STRING" id="915059.NH26_07750"/>
<dbReference type="Gene3D" id="2.160.10.10">
    <property type="entry name" value="Hexapeptide repeat proteins"/>
    <property type="match status" value="1"/>
</dbReference>
<evidence type="ECO:0008006" key="6">
    <source>
        <dbReference type="Google" id="ProtNLM"/>
    </source>
</evidence>
<dbReference type="InterPro" id="IPR042122">
    <property type="entry name" value="Ser_AcTrfase_N_sf"/>
</dbReference>
<proteinExistence type="predicted"/>
<evidence type="ECO:0000256" key="1">
    <source>
        <dbReference type="ARBA" id="ARBA00022605"/>
    </source>
</evidence>
<name>A0A1S1YZ27_FLAPC</name>
<keyword evidence="5" id="KW-1185">Reference proteome</keyword>
<keyword evidence="2" id="KW-0808">Transferase</keyword>
<evidence type="ECO:0000256" key="3">
    <source>
        <dbReference type="ARBA" id="ARBA00023315"/>
    </source>
</evidence>
<evidence type="ECO:0000256" key="2">
    <source>
        <dbReference type="ARBA" id="ARBA00022679"/>
    </source>
</evidence>
<dbReference type="GO" id="GO:0008652">
    <property type="term" value="P:amino acid biosynthetic process"/>
    <property type="evidence" value="ECO:0007669"/>
    <property type="project" value="UniProtKB-KW"/>
</dbReference>
<dbReference type="InterPro" id="IPR045304">
    <property type="entry name" value="LbH_SAT"/>
</dbReference>
<dbReference type="Proteomes" id="UP000179797">
    <property type="component" value="Unassembled WGS sequence"/>
</dbReference>
<gene>
    <name evidence="4" type="ORF">NH26_07750</name>
</gene>
<dbReference type="EMBL" id="JRYR02000001">
    <property type="protein sequence ID" value="OHX66252.1"/>
    <property type="molecule type" value="Genomic_DNA"/>
</dbReference>
<dbReference type="OrthoDB" id="9801456at2"/>
<sequence>MEKIQKEIINQINKSKCMFQMPSKAKAEEFVDDMFRFLFPVVSGVEQGHYAAELALIRLQGKLQELFLPIRDQFDVGCTDVTDRFFDALSSIHQQLLMDAEAIFEGDPAAKYIEEVILTYPGFFAIFVHRLSHQLFKCEVPIVPRLFSEYAHSKTGIDIHPGAQIGDHFCIDHGTGIVVGETCVIGNYVKLYQGVTLGALSVSKDLATIKRHPTIDDHVVIYSGTTILGGETVIGENSIIGGNVWLTESVDPHSTVYTKASVSVKQKVKNNI</sequence>
<evidence type="ECO:0000313" key="5">
    <source>
        <dbReference type="Proteomes" id="UP000179797"/>
    </source>
</evidence>
<keyword evidence="3" id="KW-0012">Acyltransferase</keyword>
<dbReference type="PANTHER" id="PTHR42811">
    <property type="entry name" value="SERINE ACETYLTRANSFERASE"/>
    <property type="match status" value="1"/>
</dbReference>
<dbReference type="RefSeq" id="WP_044225098.1">
    <property type="nucleotide sequence ID" value="NZ_JRYR02000001.1"/>
</dbReference>
<dbReference type="SUPFAM" id="SSF51161">
    <property type="entry name" value="Trimeric LpxA-like enzymes"/>
    <property type="match status" value="1"/>
</dbReference>
<dbReference type="InterPro" id="IPR011004">
    <property type="entry name" value="Trimer_LpxA-like_sf"/>
</dbReference>
<dbReference type="AlphaFoldDB" id="A0A1S1YZ27"/>
<dbReference type="CDD" id="cd03354">
    <property type="entry name" value="LbH_SAT"/>
    <property type="match status" value="1"/>
</dbReference>
<dbReference type="GO" id="GO:0016746">
    <property type="term" value="F:acyltransferase activity"/>
    <property type="evidence" value="ECO:0007669"/>
    <property type="project" value="UniProtKB-KW"/>
</dbReference>
<keyword evidence="1" id="KW-0028">Amino-acid biosynthesis</keyword>
<dbReference type="Gene3D" id="1.10.3130.10">
    <property type="entry name" value="serine acetyltransferase, domain 1"/>
    <property type="match status" value="1"/>
</dbReference>